<evidence type="ECO:0000313" key="2">
    <source>
        <dbReference type="EMBL" id="QID16253.1"/>
    </source>
</evidence>
<gene>
    <name evidence="2" type="ORF">G3580_00610</name>
</gene>
<dbReference type="EMBL" id="CP048836">
    <property type="protein sequence ID" value="QID16253.1"/>
    <property type="molecule type" value="Genomic_DNA"/>
</dbReference>
<keyword evidence="3" id="KW-1185">Reference proteome</keyword>
<reference evidence="2 3" key="1">
    <citation type="submission" date="2020-02" db="EMBL/GenBank/DDBJ databases">
        <title>Nitrogenibacter mangrovi gen. nov., sp. nov. isolated from mangrove sediment, a denitrifying betaproteobacterium.</title>
        <authorList>
            <person name="Liao H."/>
            <person name="Tian Y."/>
        </authorList>
    </citation>
    <scope>NUCLEOTIDE SEQUENCE [LARGE SCALE GENOMIC DNA]</scope>
    <source>
        <strain evidence="2 3">M9-3-2</strain>
    </source>
</reference>
<feature type="signal peptide" evidence="1">
    <location>
        <begin position="1"/>
        <end position="28"/>
    </location>
</feature>
<evidence type="ECO:0000256" key="1">
    <source>
        <dbReference type="SAM" id="SignalP"/>
    </source>
</evidence>
<dbReference type="KEGG" id="azq:G3580_00610"/>
<dbReference type="Proteomes" id="UP000501991">
    <property type="component" value="Chromosome"/>
</dbReference>
<proteinExistence type="predicted"/>
<dbReference type="RefSeq" id="WP_173763421.1">
    <property type="nucleotide sequence ID" value="NZ_CP048836.1"/>
</dbReference>
<feature type="chain" id="PRO_5025461757" description="PBP domain-containing protein" evidence="1">
    <location>
        <begin position="29"/>
        <end position="157"/>
    </location>
</feature>
<keyword evidence="1" id="KW-0732">Signal</keyword>
<organism evidence="2 3">
    <name type="scientific">Nitrogeniibacter mangrovi</name>
    <dbReference type="NCBI Taxonomy" id="2016596"/>
    <lineage>
        <taxon>Bacteria</taxon>
        <taxon>Pseudomonadati</taxon>
        <taxon>Pseudomonadota</taxon>
        <taxon>Betaproteobacteria</taxon>
        <taxon>Rhodocyclales</taxon>
        <taxon>Zoogloeaceae</taxon>
        <taxon>Nitrogeniibacter</taxon>
    </lineage>
</organism>
<dbReference type="AlphaFoldDB" id="A0A6C1AYQ1"/>
<sequence length="157" mass="16866">MRRAALSRPLALRTLVCLAALLGTPARAGEPAAFAIIVGPEVPVHHLSLAEAARIFERKQTVWSDGHRIHPVNLPPADPTRRQFSLTVLGRPPEALGAYWRERYFHGVLPPHVLASENAVRMFVAGTPGAIGYVAACLPPPPLRAVLTVGALPDCKP</sequence>
<evidence type="ECO:0008006" key="4">
    <source>
        <dbReference type="Google" id="ProtNLM"/>
    </source>
</evidence>
<protein>
    <recommendedName>
        <fullName evidence="4">PBP domain-containing protein</fullName>
    </recommendedName>
</protein>
<dbReference type="SUPFAM" id="SSF53850">
    <property type="entry name" value="Periplasmic binding protein-like II"/>
    <property type="match status" value="1"/>
</dbReference>
<accession>A0A6C1AYQ1</accession>
<name>A0A6C1AYQ1_9RHOO</name>
<evidence type="ECO:0000313" key="3">
    <source>
        <dbReference type="Proteomes" id="UP000501991"/>
    </source>
</evidence>
<dbReference type="Gene3D" id="3.40.190.10">
    <property type="entry name" value="Periplasmic binding protein-like II"/>
    <property type="match status" value="1"/>
</dbReference>